<accession>A0A0F9QRV6</accession>
<reference evidence="1" key="1">
    <citation type="journal article" date="2015" name="Nature">
        <title>Complex archaea that bridge the gap between prokaryotes and eukaryotes.</title>
        <authorList>
            <person name="Spang A."/>
            <person name="Saw J.H."/>
            <person name="Jorgensen S.L."/>
            <person name="Zaremba-Niedzwiedzka K."/>
            <person name="Martijn J."/>
            <person name="Lind A.E."/>
            <person name="van Eijk R."/>
            <person name="Schleper C."/>
            <person name="Guy L."/>
            <person name="Ettema T.J."/>
        </authorList>
    </citation>
    <scope>NUCLEOTIDE SEQUENCE</scope>
</reference>
<evidence type="ECO:0000313" key="1">
    <source>
        <dbReference type="EMBL" id="KKN39727.1"/>
    </source>
</evidence>
<comment type="caution">
    <text evidence="1">The sequence shown here is derived from an EMBL/GenBank/DDBJ whole genome shotgun (WGS) entry which is preliminary data.</text>
</comment>
<proteinExistence type="predicted"/>
<protein>
    <submittedName>
        <fullName evidence="1">Uncharacterized protein</fullName>
    </submittedName>
</protein>
<gene>
    <name evidence="1" type="ORF">LCGC14_0740410</name>
</gene>
<dbReference type="AlphaFoldDB" id="A0A0F9QRV6"/>
<sequence length="98" mass="11222">MSGFTAAQAAYDAQEPLKPLEPTSIDVTFKVRMGLDMYLKDYLDEEDSWPVLAAAMAFVKKEMEGHIQVTGNYNGDRRDPMSTQDIEIFDFDVKWIHE</sequence>
<name>A0A0F9QRV6_9ZZZZ</name>
<organism evidence="1">
    <name type="scientific">marine sediment metagenome</name>
    <dbReference type="NCBI Taxonomy" id="412755"/>
    <lineage>
        <taxon>unclassified sequences</taxon>
        <taxon>metagenomes</taxon>
        <taxon>ecological metagenomes</taxon>
    </lineage>
</organism>
<dbReference type="EMBL" id="LAZR01001746">
    <property type="protein sequence ID" value="KKN39727.1"/>
    <property type="molecule type" value="Genomic_DNA"/>
</dbReference>